<dbReference type="PANTHER" id="PTHR39419">
    <property type="entry name" value="SLL0814 PROTEIN"/>
    <property type="match status" value="1"/>
</dbReference>
<comment type="caution">
    <text evidence="2">The sequence shown here is derived from an EMBL/GenBank/DDBJ whole genome shotgun (WGS) entry which is preliminary data.</text>
</comment>
<protein>
    <submittedName>
        <fullName evidence="2">Carotenoid biosynthesis protein</fullName>
    </submittedName>
</protein>
<dbReference type="RefSeq" id="WP_224527752.1">
    <property type="nucleotide sequence ID" value="NZ_JAIUJR010000003.1"/>
</dbReference>
<evidence type="ECO:0000313" key="3">
    <source>
        <dbReference type="Proteomes" id="UP001198901"/>
    </source>
</evidence>
<dbReference type="Proteomes" id="UP001198901">
    <property type="component" value="Unassembled WGS sequence"/>
</dbReference>
<name>A0ABS7XQR5_9FLAO</name>
<proteinExistence type="predicted"/>
<evidence type="ECO:0000256" key="1">
    <source>
        <dbReference type="SAM" id="Phobius"/>
    </source>
</evidence>
<feature type="transmembrane region" description="Helical" evidence="1">
    <location>
        <begin position="7"/>
        <end position="27"/>
    </location>
</feature>
<reference evidence="3" key="1">
    <citation type="submission" date="2023-07" db="EMBL/GenBank/DDBJ databases">
        <authorList>
            <person name="Yue Y."/>
        </authorList>
    </citation>
    <scope>NUCLEOTIDE SEQUENCE [LARGE SCALE GENOMIC DNA]</scope>
    <source>
        <strain evidence="3">D23</strain>
    </source>
</reference>
<dbReference type="Pfam" id="PF04240">
    <property type="entry name" value="Caroten_synth"/>
    <property type="match status" value="1"/>
</dbReference>
<dbReference type="EMBL" id="JAIUJR010000003">
    <property type="protein sequence ID" value="MCA0132346.1"/>
    <property type="molecule type" value="Genomic_DNA"/>
</dbReference>
<feature type="transmembrane region" description="Helical" evidence="1">
    <location>
        <begin position="128"/>
        <end position="148"/>
    </location>
</feature>
<feature type="transmembrane region" description="Helical" evidence="1">
    <location>
        <begin position="64"/>
        <end position="89"/>
    </location>
</feature>
<feature type="transmembrane region" description="Helical" evidence="1">
    <location>
        <begin position="95"/>
        <end position="116"/>
    </location>
</feature>
<feature type="transmembrane region" description="Helical" evidence="1">
    <location>
        <begin position="33"/>
        <end position="52"/>
    </location>
</feature>
<keyword evidence="3" id="KW-1185">Reference proteome</keyword>
<keyword evidence="1" id="KW-1133">Transmembrane helix</keyword>
<organism evidence="2 3">
    <name type="scientific">Winogradskyella alexanderae</name>
    <dbReference type="NCBI Taxonomy" id="2877123"/>
    <lineage>
        <taxon>Bacteria</taxon>
        <taxon>Pseudomonadati</taxon>
        <taxon>Bacteroidota</taxon>
        <taxon>Flavobacteriia</taxon>
        <taxon>Flavobacteriales</taxon>
        <taxon>Flavobacteriaceae</taxon>
        <taxon>Winogradskyella</taxon>
    </lineage>
</organism>
<keyword evidence="1" id="KW-0472">Membrane</keyword>
<sequence length="211" mass="24157">MIDRKFIRYLSVFLIWLFSISGIIGILSPEYSGWFLSMTPFNLLLTFVILLVNIQEYKWQIPVAIAIPFFLGFITEALGVNFGLIFGNYAYGENLGYKIFGVPIMICFNWALLTMATADIASYLSKNIVLASLVGAGLMTGLDFIIEVSAPRFDYWEFENGHVPLQNYIGWLCTAFIAHYGYQYFKVKTHKGISFHVYISIVLFFTVFLFF</sequence>
<accession>A0ABS7XQR5</accession>
<gene>
    <name evidence="2" type="ORF">LBU54_07090</name>
</gene>
<feature type="transmembrane region" description="Helical" evidence="1">
    <location>
        <begin position="168"/>
        <end position="185"/>
    </location>
</feature>
<dbReference type="PANTHER" id="PTHR39419:SF1">
    <property type="entry name" value="SLL0814 PROTEIN"/>
    <property type="match status" value="1"/>
</dbReference>
<feature type="transmembrane region" description="Helical" evidence="1">
    <location>
        <begin position="192"/>
        <end position="210"/>
    </location>
</feature>
<dbReference type="InterPro" id="IPR007354">
    <property type="entry name" value="CruF-like"/>
</dbReference>
<evidence type="ECO:0000313" key="2">
    <source>
        <dbReference type="EMBL" id="MCA0132346.1"/>
    </source>
</evidence>
<keyword evidence="1" id="KW-0812">Transmembrane</keyword>